<dbReference type="PROSITE" id="PS51464">
    <property type="entry name" value="SIS"/>
    <property type="match status" value="1"/>
</dbReference>
<dbReference type="InterPro" id="IPR046348">
    <property type="entry name" value="SIS_dom_sf"/>
</dbReference>
<comment type="function">
    <text evidence="3">Specifically catalyzes the cleavage of the D-lactyl ether substituent of MurNAc 6-phosphate, producing GlcNAc 6-phosphate and D-lactate.</text>
</comment>
<evidence type="ECO:0000313" key="6">
    <source>
        <dbReference type="EMBL" id="AFL86762.1"/>
    </source>
</evidence>
<keyword evidence="4" id="KW-0175">Coiled coil</keyword>
<dbReference type="EC" id="4.2.1.126" evidence="3"/>
<dbReference type="InterPro" id="IPR000408">
    <property type="entry name" value="Reg_chr_condens"/>
</dbReference>
<keyword evidence="7" id="KW-1185">Reference proteome</keyword>
<feature type="active site" evidence="3">
    <location>
        <position position="114"/>
    </location>
</feature>
<dbReference type="GO" id="GO:0016803">
    <property type="term" value="F:ether hydrolase activity"/>
    <property type="evidence" value="ECO:0007669"/>
    <property type="project" value="TreeGrafter"/>
</dbReference>
<evidence type="ECO:0000256" key="4">
    <source>
        <dbReference type="SAM" id="Coils"/>
    </source>
</evidence>
<dbReference type="SUPFAM" id="SSF53697">
    <property type="entry name" value="SIS domain"/>
    <property type="match status" value="1"/>
</dbReference>
<feature type="domain" description="SIS" evidence="5">
    <location>
        <begin position="55"/>
        <end position="221"/>
    </location>
</feature>
<gene>
    <name evidence="3" type="primary">murQ</name>
    <name evidence="6" type="ordered locus">Terro_0415</name>
</gene>
<proteinExistence type="inferred from homology"/>
<sequence>MQLANLLTETRNPASEQIDTLPTEQMLRVFNDEDATVAARVAEQIPQIAKAVDAIYERVQKGGRLFYMGAGTSGRLGVLDASECPPTYGVPRDLVVGIMAGGDPALRVSSEGAEDSREQGAIDLLANGFNQSPGQDVLVGIAASGRTPYVLGAMEMAKQHGCLTVGLSCVPGSPVATASDIAITPATGAEVITGSTRMKAGTATKLALNMLSTGLMVKLGHVYGNLMTNVQTSNVKLVDRAERIIAAATGASAEQAASLLQQAGNVRTAIVMQKLGMTREAAEARLAAANQNLRKALGE</sequence>
<dbReference type="InterPro" id="IPR040190">
    <property type="entry name" value="MURQ/GCKR"/>
</dbReference>
<keyword evidence="1 3" id="KW-0456">Lyase</keyword>
<dbReference type="HAMAP" id="MF_00068">
    <property type="entry name" value="MurQ"/>
    <property type="match status" value="1"/>
</dbReference>
<evidence type="ECO:0000259" key="5">
    <source>
        <dbReference type="PROSITE" id="PS51464"/>
    </source>
</evidence>
<dbReference type="Gene3D" id="3.40.50.10490">
    <property type="entry name" value="Glucose-6-phosphate isomerase like protein, domain 1"/>
    <property type="match status" value="1"/>
</dbReference>
<dbReference type="GO" id="GO:0016835">
    <property type="term" value="F:carbon-oxygen lyase activity"/>
    <property type="evidence" value="ECO:0007669"/>
    <property type="project" value="UniProtKB-UniRule"/>
</dbReference>
<comment type="miscellaneous">
    <text evidence="3">A lyase-type mechanism (elimination/hydration) is suggested for the cleavage of the lactyl ether bond of MurNAc 6-phosphate, with the formation of an alpha,beta-unsaturated aldehyde intermediate with (E)-stereochemistry, followed by the syn addition of water to give product.</text>
</comment>
<dbReference type="Pfam" id="PF22645">
    <property type="entry name" value="GKRP_SIS_N"/>
    <property type="match status" value="1"/>
</dbReference>
<evidence type="ECO:0000313" key="7">
    <source>
        <dbReference type="Proteomes" id="UP000006056"/>
    </source>
</evidence>
<dbReference type="InterPro" id="IPR001347">
    <property type="entry name" value="SIS_dom"/>
</dbReference>
<dbReference type="OrthoDB" id="9813395at2"/>
<evidence type="ECO:0000256" key="1">
    <source>
        <dbReference type="ARBA" id="ARBA00023239"/>
    </source>
</evidence>
<dbReference type="KEGG" id="trs:Terro_0415"/>
<name>I3ZBZ4_TERRK</name>
<evidence type="ECO:0000256" key="3">
    <source>
        <dbReference type="HAMAP-Rule" id="MF_00068"/>
    </source>
</evidence>
<dbReference type="InterPro" id="IPR005488">
    <property type="entry name" value="Etherase_MurQ"/>
</dbReference>
<feature type="coiled-coil region" evidence="4">
    <location>
        <begin position="272"/>
        <end position="299"/>
    </location>
</feature>
<dbReference type="Gene3D" id="1.10.8.1080">
    <property type="match status" value="1"/>
</dbReference>
<dbReference type="GO" id="GO:0097367">
    <property type="term" value="F:carbohydrate derivative binding"/>
    <property type="evidence" value="ECO:0007669"/>
    <property type="project" value="InterPro"/>
</dbReference>
<comment type="similarity">
    <text evidence="3">Belongs to the GCKR-like family. MurNAc-6-P etherase subfamily.</text>
</comment>
<keyword evidence="2 3" id="KW-0119">Carbohydrate metabolism</keyword>
<evidence type="ECO:0000256" key="2">
    <source>
        <dbReference type="ARBA" id="ARBA00023277"/>
    </source>
</evidence>
<dbReference type="RefSeq" id="WP_014784331.1">
    <property type="nucleotide sequence ID" value="NC_018014.1"/>
</dbReference>
<dbReference type="PROSITE" id="PS01272">
    <property type="entry name" value="GCKR"/>
    <property type="match status" value="1"/>
</dbReference>
<dbReference type="AlphaFoldDB" id="I3ZBZ4"/>
<dbReference type="CDD" id="cd05007">
    <property type="entry name" value="SIS_Etherase"/>
    <property type="match status" value="1"/>
</dbReference>
<reference evidence="6 7" key="1">
    <citation type="submission" date="2012-06" db="EMBL/GenBank/DDBJ databases">
        <title>Complete genome of Terriglobus roseus DSM 18391.</title>
        <authorList>
            <consortium name="US DOE Joint Genome Institute (JGI-PGF)"/>
            <person name="Lucas S."/>
            <person name="Copeland A."/>
            <person name="Lapidus A."/>
            <person name="Glavina del Rio T."/>
            <person name="Dalin E."/>
            <person name="Tice H."/>
            <person name="Bruce D."/>
            <person name="Goodwin L."/>
            <person name="Pitluck S."/>
            <person name="Peters L."/>
            <person name="Mikhailova N."/>
            <person name="Munk A.C.C."/>
            <person name="Kyrpides N."/>
            <person name="Mavromatis K."/>
            <person name="Ivanova N."/>
            <person name="Brettin T."/>
            <person name="Detter J.C."/>
            <person name="Han C."/>
            <person name="Larimer F."/>
            <person name="Land M."/>
            <person name="Hauser L."/>
            <person name="Markowitz V."/>
            <person name="Cheng J.-F."/>
            <person name="Hugenholtz P."/>
            <person name="Woyke T."/>
            <person name="Wu D."/>
            <person name="Brambilla E."/>
            <person name="Klenk H.-P."/>
            <person name="Eisen J.A."/>
        </authorList>
    </citation>
    <scope>NUCLEOTIDE SEQUENCE [LARGE SCALE GENOMIC DNA]</scope>
    <source>
        <strain evidence="7">DSM 18391 / NRRL B-41598 / KBS 63</strain>
    </source>
</reference>
<dbReference type="GO" id="GO:0046348">
    <property type="term" value="P:amino sugar catabolic process"/>
    <property type="evidence" value="ECO:0007669"/>
    <property type="project" value="InterPro"/>
</dbReference>
<dbReference type="Proteomes" id="UP000006056">
    <property type="component" value="Chromosome"/>
</dbReference>
<dbReference type="UniPathway" id="UPA00342"/>
<protein>
    <recommendedName>
        <fullName evidence="3">N-acetylmuramic acid 6-phosphate etherase</fullName>
        <shortName evidence="3">MurNAc-6-P etherase</shortName>
        <ecNumber evidence="3">4.2.1.126</ecNumber>
    </recommendedName>
    <alternativeName>
        <fullName evidence="3">N-acetylmuramic acid 6-phosphate hydrolase</fullName>
    </alternativeName>
    <alternativeName>
        <fullName evidence="3">N-acetylmuramic acid 6-phosphate lyase</fullName>
    </alternativeName>
</protein>
<dbReference type="GO" id="GO:0009254">
    <property type="term" value="P:peptidoglycan turnover"/>
    <property type="evidence" value="ECO:0007669"/>
    <property type="project" value="TreeGrafter"/>
</dbReference>
<dbReference type="HOGENOM" id="CLU_049049_1_1_0"/>
<dbReference type="eggNOG" id="COG2103">
    <property type="taxonomic scope" value="Bacteria"/>
</dbReference>
<dbReference type="EMBL" id="CP003379">
    <property type="protein sequence ID" value="AFL86762.1"/>
    <property type="molecule type" value="Genomic_DNA"/>
</dbReference>
<comment type="pathway">
    <text evidence="3">Amino-sugar metabolism; N-acetylmuramate degradation.</text>
</comment>
<dbReference type="PROSITE" id="PS50012">
    <property type="entry name" value="RCC1_3"/>
    <property type="match status" value="1"/>
</dbReference>
<dbReference type="GO" id="GO:0097173">
    <property type="term" value="P:N-acetylmuramic acid catabolic process"/>
    <property type="evidence" value="ECO:0007669"/>
    <property type="project" value="UniProtKB-UniPathway"/>
</dbReference>
<dbReference type="NCBIfam" id="NF009222">
    <property type="entry name" value="PRK12570.1"/>
    <property type="match status" value="1"/>
</dbReference>
<dbReference type="FunFam" id="3.40.50.10490:FF:000014">
    <property type="entry name" value="N-acetylmuramic acid 6-phosphate etherase"/>
    <property type="match status" value="1"/>
</dbReference>
<dbReference type="STRING" id="926566.Terro_0415"/>
<dbReference type="PANTHER" id="PTHR10088">
    <property type="entry name" value="GLUCOKINASE REGULATORY PROTEIN"/>
    <property type="match status" value="1"/>
</dbReference>
<accession>I3ZBZ4</accession>
<dbReference type="PATRIC" id="fig|926566.3.peg.415"/>
<feature type="active site" description="Proton donor" evidence="3">
    <location>
        <position position="83"/>
    </location>
</feature>
<organism evidence="6 7">
    <name type="scientific">Terriglobus roseus (strain DSM 18391 / NRRL B-41598 / KBS 63)</name>
    <dbReference type="NCBI Taxonomy" id="926566"/>
    <lineage>
        <taxon>Bacteria</taxon>
        <taxon>Pseudomonadati</taxon>
        <taxon>Acidobacteriota</taxon>
        <taxon>Terriglobia</taxon>
        <taxon>Terriglobales</taxon>
        <taxon>Acidobacteriaceae</taxon>
        <taxon>Terriglobus</taxon>
    </lineage>
</organism>
<comment type="catalytic activity">
    <reaction evidence="3">
        <text>N-acetyl-D-muramate 6-phosphate + H2O = N-acetyl-D-glucosamine 6-phosphate + (R)-lactate</text>
        <dbReference type="Rhea" id="RHEA:26410"/>
        <dbReference type="ChEBI" id="CHEBI:15377"/>
        <dbReference type="ChEBI" id="CHEBI:16004"/>
        <dbReference type="ChEBI" id="CHEBI:57513"/>
        <dbReference type="ChEBI" id="CHEBI:58722"/>
        <dbReference type="EC" id="4.2.1.126"/>
    </reaction>
</comment>
<dbReference type="NCBIfam" id="NF003915">
    <property type="entry name" value="PRK05441.1"/>
    <property type="match status" value="1"/>
</dbReference>
<comment type="subunit">
    <text evidence="3">Homodimer.</text>
</comment>
<dbReference type="NCBIfam" id="TIGR00274">
    <property type="entry name" value="N-acetylmuramic acid 6-phosphate etherase"/>
    <property type="match status" value="1"/>
</dbReference>
<dbReference type="InterPro" id="IPR005486">
    <property type="entry name" value="Glucokinase_regulatory_CS"/>
</dbReference>
<dbReference type="PANTHER" id="PTHR10088:SF4">
    <property type="entry name" value="GLUCOKINASE REGULATORY PROTEIN"/>
    <property type="match status" value="1"/>
</dbReference>